<evidence type="ECO:0000256" key="12">
    <source>
        <dbReference type="RuleBase" id="RU003784"/>
    </source>
</evidence>
<keyword evidence="6 10" id="KW-0547">Nucleotide-binding</keyword>
<evidence type="ECO:0000313" key="14">
    <source>
        <dbReference type="EMBL" id="RZO20893.1"/>
    </source>
</evidence>
<dbReference type="InterPro" id="IPR018022">
    <property type="entry name" value="IPT"/>
</dbReference>
<feature type="binding site" evidence="10">
    <location>
        <begin position="17"/>
        <end position="22"/>
    </location>
    <ligand>
        <name>substrate</name>
    </ligand>
</feature>
<accession>A0A520MI57</accession>
<dbReference type="SUPFAM" id="SSF52540">
    <property type="entry name" value="P-loop containing nucleoside triphosphate hydrolases"/>
    <property type="match status" value="1"/>
</dbReference>
<evidence type="ECO:0000256" key="10">
    <source>
        <dbReference type="HAMAP-Rule" id="MF_00185"/>
    </source>
</evidence>
<keyword evidence="7 10" id="KW-0067">ATP-binding</keyword>
<evidence type="ECO:0000256" key="7">
    <source>
        <dbReference type="ARBA" id="ARBA00022840"/>
    </source>
</evidence>
<keyword evidence="8 10" id="KW-0460">Magnesium</keyword>
<comment type="similarity">
    <text evidence="3 10 13">Belongs to the IPP transferase family.</text>
</comment>
<dbReference type="Pfam" id="PF01715">
    <property type="entry name" value="IPPT"/>
    <property type="match status" value="1"/>
</dbReference>
<dbReference type="Proteomes" id="UP000315782">
    <property type="component" value="Unassembled WGS sequence"/>
</dbReference>
<evidence type="ECO:0000256" key="3">
    <source>
        <dbReference type="ARBA" id="ARBA00005842"/>
    </source>
</evidence>
<dbReference type="GO" id="GO:0005524">
    <property type="term" value="F:ATP binding"/>
    <property type="evidence" value="ECO:0007669"/>
    <property type="project" value="UniProtKB-UniRule"/>
</dbReference>
<feature type="site" description="Interaction with substrate tRNA" evidence="10">
    <location>
        <position position="128"/>
    </location>
</feature>
<feature type="site" description="Interaction with substrate tRNA" evidence="10">
    <location>
        <position position="106"/>
    </location>
</feature>
<dbReference type="PANTHER" id="PTHR11088">
    <property type="entry name" value="TRNA DIMETHYLALLYLTRANSFERASE"/>
    <property type="match status" value="1"/>
</dbReference>
<feature type="region of interest" description="Interaction with substrate tRNA" evidence="10">
    <location>
        <begin position="164"/>
        <end position="168"/>
    </location>
</feature>
<feature type="binding site" evidence="10">
    <location>
        <begin position="15"/>
        <end position="22"/>
    </location>
    <ligand>
        <name>ATP</name>
        <dbReference type="ChEBI" id="CHEBI:30616"/>
    </ligand>
</feature>
<keyword evidence="5 10" id="KW-0819">tRNA processing</keyword>
<dbReference type="InterPro" id="IPR027417">
    <property type="entry name" value="P-loop_NTPase"/>
</dbReference>
<evidence type="ECO:0000256" key="2">
    <source>
        <dbReference type="ARBA" id="ARBA00003213"/>
    </source>
</evidence>
<organism evidence="14 15">
    <name type="scientific">SAR86 cluster bacterium</name>
    <dbReference type="NCBI Taxonomy" id="2030880"/>
    <lineage>
        <taxon>Bacteria</taxon>
        <taxon>Pseudomonadati</taxon>
        <taxon>Pseudomonadota</taxon>
        <taxon>Gammaproteobacteria</taxon>
        <taxon>SAR86 cluster</taxon>
    </lineage>
</organism>
<evidence type="ECO:0000256" key="6">
    <source>
        <dbReference type="ARBA" id="ARBA00022741"/>
    </source>
</evidence>
<evidence type="ECO:0000256" key="1">
    <source>
        <dbReference type="ARBA" id="ARBA00001946"/>
    </source>
</evidence>
<comment type="cofactor">
    <cofactor evidence="1 10">
        <name>Mg(2+)</name>
        <dbReference type="ChEBI" id="CHEBI:18420"/>
    </cofactor>
</comment>
<evidence type="ECO:0000256" key="8">
    <source>
        <dbReference type="ARBA" id="ARBA00022842"/>
    </source>
</evidence>
<protein>
    <recommendedName>
        <fullName evidence="10">tRNA dimethylallyltransferase</fullName>
        <ecNumber evidence="10">2.5.1.75</ecNumber>
    </recommendedName>
    <alternativeName>
        <fullName evidence="10">Dimethylallyl diphosphate:tRNA dimethylallyltransferase</fullName>
        <shortName evidence="10">DMAPP:tRNA dimethylallyltransferase</shortName>
        <shortName evidence="10">DMATase</shortName>
    </alternativeName>
    <alternativeName>
        <fullName evidence="10">Isopentenyl-diphosphate:tRNA isopentenyltransferase</fullName>
        <shortName evidence="10">IPP transferase</shortName>
        <shortName evidence="10">IPPT</shortName>
        <shortName evidence="10">IPTase</shortName>
    </alternativeName>
</protein>
<dbReference type="Gene3D" id="1.10.20.140">
    <property type="match status" value="1"/>
</dbReference>
<comment type="caution">
    <text evidence="14">The sequence shown here is derived from an EMBL/GenBank/DDBJ whole genome shotgun (WGS) entry which is preliminary data.</text>
</comment>
<evidence type="ECO:0000256" key="5">
    <source>
        <dbReference type="ARBA" id="ARBA00022694"/>
    </source>
</evidence>
<dbReference type="InterPro" id="IPR039657">
    <property type="entry name" value="Dimethylallyltransferase"/>
</dbReference>
<reference evidence="14 15" key="1">
    <citation type="submission" date="2019-02" db="EMBL/GenBank/DDBJ databases">
        <title>Prokaryotic population dynamics and viral predation in marine succession experiment using metagenomics: the confinement effect.</title>
        <authorList>
            <person name="Haro-Moreno J.M."/>
            <person name="Rodriguez-Valera F."/>
            <person name="Lopez-Perez M."/>
        </authorList>
    </citation>
    <scope>NUCLEOTIDE SEQUENCE [LARGE SCALE GENOMIC DNA]</scope>
    <source>
        <strain evidence="14">MED-G163</strain>
    </source>
</reference>
<dbReference type="GO" id="GO:0006400">
    <property type="term" value="P:tRNA modification"/>
    <property type="evidence" value="ECO:0007669"/>
    <property type="project" value="TreeGrafter"/>
</dbReference>
<evidence type="ECO:0000256" key="11">
    <source>
        <dbReference type="RuleBase" id="RU003783"/>
    </source>
</evidence>
<dbReference type="Gene3D" id="3.40.50.300">
    <property type="entry name" value="P-loop containing nucleotide triphosphate hydrolases"/>
    <property type="match status" value="1"/>
</dbReference>
<proteinExistence type="inferred from homology"/>
<evidence type="ECO:0000256" key="13">
    <source>
        <dbReference type="RuleBase" id="RU003785"/>
    </source>
</evidence>
<feature type="region of interest" description="Interaction with substrate tRNA" evidence="10">
    <location>
        <begin position="40"/>
        <end position="43"/>
    </location>
</feature>
<comment type="catalytic activity">
    <reaction evidence="9 10 11">
        <text>adenosine(37) in tRNA + dimethylallyl diphosphate = N(6)-dimethylallyladenosine(37) in tRNA + diphosphate</text>
        <dbReference type="Rhea" id="RHEA:26482"/>
        <dbReference type="Rhea" id="RHEA-COMP:10162"/>
        <dbReference type="Rhea" id="RHEA-COMP:10375"/>
        <dbReference type="ChEBI" id="CHEBI:33019"/>
        <dbReference type="ChEBI" id="CHEBI:57623"/>
        <dbReference type="ChEBI" id="CHEBI:74411"/>
        <dbReference type="ChEBI" id="CHEBI:74415"/>
        <dbReference type="EC" id="2.5.1.75"/>
    </reaction>
</comment>
<dbReference type="EC" id="2.5.1.75" evidence="10"/>
<dbReference type="HAMAP" id="MF_00185">
    <property type="entry name" value="IPP_trans"/>
    <property type="match status" value="1"/>
</dbReference>
<evidence type="ECO:0000313" key="15">
    <source>
        <dbReference type="Proteomes" id="UP000315782"/>
    </source>
</evidence>
<dbReference type="AlphaFoldDB" id="A0A520MI57"/>
<gene>
    <name evidence="10 14" type="primary">miaA</name>
    <name evidence="14" type="ORF">EVA96_02510</name>
</gene>
<keyword evidence="4 10" id="KW-0808">Transferase</keyword>
<evidence type="ECO:0000256" key="4">
    <source>
        <dbReference type="ARBA" id="ARBA00022679"/>
    </source>
</evidence>
<dbReference type="GO" id="GO:0052381">
    <property type="term" value="F:tRNA dimethylallyltransferase activity"/>
    <property type="evidence" value="ECO:0007669"/>
    <property type="project" value="UniProtKB-UniRule"/>
</dbReference>
<sequence length="315" mass="36130">MNSANIKKTVVFLLGPTASGKTSLAIDLHNSFPIEIISVDSVMVYKGCDIGSAKPTKDILLKHPHHLIDCVDPESIFTVADFYKKSIELIDKIHQKNKVPFFVGGSMMYFNSLLKGLDSLPERDEAYRLELEKIKKNEGIESLYLTLLKKDPTYAEKVKSKDIQRIIRALEVIKVTGKTFTSQTGIIKTNIFSDKFNLHQYGIYEEDRTMLHKNIEDRLRTMIDNGLLTEVSDLLSNYKIPLNHPIRKAVNYKQAISFINSDCDQKEFYDQSLYATRQLAKRQTTWLRSWKDINLFSLNSKDKVKDKIKSLISSL</sequence>
<name>A0A520MI57_9GAMM</name>
<comment type="caution">
    <text evidence="10">Lacks conserved residue(s) required for the propagation of feature annotation.</text>
</comment>
<comment type="subunit">
    <text evidence="10">Monomer.</text>
</comment>
<evidence type="ECO:0000256" key="9">
    <source>
        <dbReference type="ARBA" id="ARBA00049563"/>
    </source>
</evidence>
<dbReference type="PANTHER" id="PTHR11088:SF60">
    <property type="entry name" value="TRNA DIMETHYLALLYLTRANSFERASE"/>
    <property type="match status" value="1"/>
</dbReference>
<comment type="function">
    <text evidence="2 10 12">Catalyzes the transfer of a dimethylallyl group onto the adenine at position 37 in tRNAs that read codons beginning with uridine, leading to the formation of N6-(dimethylallyl)adenosine (i(6)A).</text>
</comment>
<dbReference type="EMBL" id="SHBI01000013">
    <property type="protein sequence ID" value="RZO20893.1"/>
    <property type="molecule type" value="Genomic_DNA"/>
</dbReference>
<dbReference type="NCBIfam" id="TIGR00174">
    <property type="entry name" value="miaA"/>
    <property type="match status" value="1"/>
</dbReference>